<evidence type="ECO:0000313" key="2">
    <source>
        <dbReference type="EMBL" id="KMQ88857.1"/>
    </source>
</evidence>
<feature type="compositionally biased region" description="Acidic residues" evidence="1">
    <location>
        <begin position="30"/>
        <end position="41"/>
    </location>
</feature>
<protein>
    <recommendedName>
        <fullName evidence="4">Transposase domain-containing protein</fullName>
    </recommendedName>
</protein>
<sequence>MKQSVVISYPHLRIRQEVEENSHTTSNTDETTDSNDNESNDNTEHGEENENEQQIDVKADIREASIVEDDFSDSFECYDIEIEELREWALLGNPAISHFRLEALLKILRCRLLPQLPRCAKTFLGITSNYKIKKFDNDEENEFIYFGLSNHLQLSVNPELHEGADTIYLIINVDGVQLFRSSSKQFWPILWQVDCENTPYEPFPVAIFSGNRKPKNLDKFLEDFINEINELNINGLLVDNRLFKISIKAFVCDTPARAFLKKIKGHGTYWGCERCMVHGEWIKNRVIYPNDDSEERSDESFRQQTNSDHHTGV</sequence>
<dbReference type="EMBL" id="LBMM01008460">
    <property type="protein sequence ID" value="KMQ88857.1"/>
    <property type="molecule type" value="Genomic_DNA"/>
</dbReference>
<proteinExistence type="predicted"/>
<evidence type="ECO:0008006" key="4">
    <source>
        <dbReference type="Google" id="ProtNLM"/>
    </source>
</evidence>
<feature type="region of interest" description="Disordered" evidence="1">
    <location>
        <begin position="292"/>
        <end position="313"/>
    </location>
</feature>
<dbReference type="PANTHER" id="PTHR33053:SF9">
    <property type="entry name" value="AGAP000105-PA"/>
    <property type="match status" value="1"/>
</dbReference>
<accession>A0A0J7KF25</accession>
<comment type="caution">
    <text evidence="2">The sequence shown here is derived from an EMBL/GenBank/DDBJ whole genome shotgun (WGS) entry which is preliminary data.</text>
</comment>
<dbReference type="PANTHER" id="PTHR33053">
    <property type="entry name" value="PROTEIN, PUTATIVE-RELATED"/>
    <property type="match status" value="1"/>
</dbReference>
<dbReference type="PaxDb" id="67767-A0A0J7KF25"/>
<dbReference type="OrthoDB" id="7554291at2759"/>
<evidence type="ECO:0000256" key="1">
    <source>
        <dbReference type="SAM" id="MobiDB-lite"/>
    </source>
</evidence>
<feature type="region of interest" description="Disordered" evidence="1">
    <location>
        <begin position="16"/>
        <end position="56"/>
    </location>
</feature>
<dbReference type="STRING" id="67767.A0A0J7KF25"/>
<name>A0A0J7KF25_LASNI</name>
<dbReference type="AlphaFoldDB" id="A0A0J7KF25"/>
<reference evidence="2 3" key="1">
    <citation type="submission" date="2015-04" db="EMBL/GenBank/DDBJ databases">
        <title>Lasius niger genome sequencing.</title>
        <authorList>
            <person name="Konorov E.A."/>
            <person name="Nikitin M.A."/>
            <person name="Kirill M.V."/>
            <person name="Chang P."/>
        </authorList>
    </citation>
    <scope>NUCLEOTIDE SEQUENCE [LARGE SCALE GENOMIC DNA]</scope>
    <source>
        <tissue evidence="2">Whole</tissue>
    </source>
</reference>
<organism evidence="2 3">
    <name type="scientific">Lasius niger</name>
    <name type="common">Black garden ant</name>
    <dbReference type="NCBI Taxonomy" id="67767"/>
    <lineage>
        <taxon>Eukaryota</taxon>
        <taxon>Metazoa</taxon>
        <taxon>Ecdysozoa</taxon>
        <taxon>Arthropoda</taxon>
        <taxon>Hexapoda</taxon>
        <taxon>Insecta</taxon>
        <taxon>Pterygota</taxon>
        <taxon>Neoptera</taxon>
        <taxon>Endopterygota</taxon>
        <taxon>Hymenoptera</taxon>
        <taxon>Apocrita</taxon>
        <taxon>Aculeata</taxon>
        <taxon>Formicoidea</taxon>
        <taxon>Formicidae</taxon>
        <taxon>Formicinae</taxon>
        <taxon>Lasius</taxon>
        <taxon>Lasius</taxon>
    </lineage>
</organism>
<keyword evidence="3" id="KW-1185">Reference proteome</keyword>
<evidence type="ECO:0000313" key="3">
    <source>
        <dbReference type="Proteomes" id="UP000036403"/>
    </source>
</evidence>
<dbReference type="Proteomes" id="UP000036403">
    <property type="component" value="Unassembled WGS sequence"/>
</dbReference>
<gene>
    <name evidence="2" type="ORF">RF55_11584</name>
</gene>